<organism evidence="1 2">
    <name type="scientific">Batrachochytrium dendrobatidis (strain JEL423)</name>
    <dbReference type="NCBI Taxonomy" id="403673"/>
    <lineage>
        <taxon>Eukaryota</taxon>
        <taxon>Fungi</taxon>
        <taxon>Fungi incertae sedis</taxon>
        <taxon>Chytridiomycota</taxon>
        <taxon>Chytridiomycota incertae sedis</taxon>
        <taxon>Chytridiomycetes</taxon>
        <taxon>Rhizophydiales</taxon>
        <taxon>Rhizophydiales incertae sedis</taxon>
        <taxon>Batrachochytrium</taxon>
    </lineage>
</organism>
<evidence type="ECO:0000313" key="1">
    <source>
        <dbReference type="EMBL" id="OAJ41899.1"/>
    </source>
</evidence>
<dbReference type="VEuPathDB" id="FungiDB:BDEG_25429"/>
<accession>A0A177WP59</accession>
<name>A0A177WP59_BATDL</name>
<dbReference type="EMBL" id="DS022306">
    <property type="protein sequence ID" value="OAJ41899.1"/>
    <property type="molecule type" value="Genomic_DNA"/>
</dbReference>
<reference evidence="1 2" key="1">
    <citation type="submission" date="2006-10" db="EMBL/GenBank/DDBJ databases">
        <title>The Genome Sequence of Batrachochytrium dendrobatidis JEL423.</title>
        <authorList>
            <consortium name="The Broad Institute Genome Sequencing Platform"/>
            <person name="Birren B."/>
            <person name="Lander E."/>
            <person name="Galagan J."/>
            <person name="Cuomo C."/>
            <person name="Devon K."/>
            <person name="Jaffe D."/>
            <person name="Butler J."/>
            <person name="Alvarez P."/>
            <person name="Gnerre S."/>
            <person name="Grabherr M."/>
            <person name="Kleber M."/>
            <person name="Mauceli E."/>
            <person name="Brockman W."/>
            <person name="Young S."/>
            <person name="LaButti K."/>
            <person name="Sykes S."/>
            <person name="DeCaprio D."/>
            <person name="Crawford M."/>
            <person name="Koehrsen M."/>
            <person name="Engels R."/>
            <person name="Montgomery P."/>
            <person name="Pearson M."/>
            <person name="Howarth C."/>
            <person name="Larson L."/>
            <person name="White J."/>
            <person name="O'Leary S."/>
            <person name="Kodira C."/>
            <person name="Zeng Q."/>
            <person name="Yandava C."/>
            <person name="Alvarado L."/>
            <person name="Longcore J."/>
            <person name="James T."/>
        </authorList>
    </citation>
    <scope>NUCLEOTIDE SEQUENCE [LARGE SCALE GENOMIC DNA]</scope>
    <source>
        <strain evidence="1 2">JEL423</strain>
    </source>
</reference>
<gene>
    <name evidence="1" type="ORF">BDEG_25429</name>
</gene>
<dbReference type="AlphaFoldDB" id="A0A177WP59"/>
<protein>
    <submittedName>
        <fullName evidence="1">Uncharacterized protein</fullName>
    </submittedName>
</protein>
<reference evidence="1 2" key="2">
    <citation type="submission" date="2016-05" db="EMBL/GenBank/DDBJ databases">
        <title>Lineage-specific infection strategies underlie the spectrum of fungal disease in amphibians.</title>
        <authorList>
            <person name="Cuomo C.A."/>
            <person name="Farrer R.A."/>
            <person name="James T."/>
            <person name="Longcore J."/>
            <person name="Birren B."/>
        </authorList>
    </citation>
    <scope>NUCLEOTIDE SEQUENCE [LARGE SCALE GENOMIC DNA]</scope>
    <source>
        <strain evidence="1 2">JEL423</strain>
    </source>
</reference>
<dbReference type="Proteomes" id="UP000077115">
    <property type="component" value="Unassembled WGS sequence"/>
</dbReference>
<sequence>MDCTLFDLLAMPKLVNPEDFKNHITTQCERLDWVERNDKEPKVILNEMVLLAIRVQDKWLLVVISPSSIRVDAYFKHAISKVYEVQTIVSIKSFKTCKELPYSEKMASLPVDLRSVEFVQSSVNSEDEDSASLASEDEFFNGIIQRPS</sequence>
<evidence type="ECO:0000313" key="2">
    <source>
        <dbReference type="Proteomes" id="UP000077115"/>
    </source>
</evidence>
<proteinExistence type="predicted"/>